<evidence type="ECO:0000256" key="11">
    <source>
        <dbReference type="SAM" id="Phobius"/>
    </source>
</evidence>
<dbReference type="InterPro" id="IPR003591">
    <property type="entry name" value="Leu-rich_rpt_typical-subtyp"/>
</dbReference>
<evidence type="ECO:0000256" key="3">
    <source>
        <dbReference type="ARBA" id="ARBA00022614"/>
    </source>
</evidence>
<evidence type="ECO:0000259" key="13">
    <source>
        <dbReference type="PROSITE" id="PS50104"/>
    </source>
</evidence>
<evidence type="ECO:0000256" key="10">
    <source>
        <dbReference type="ARBA" id="ARBA00023180"/>
    </source>
</evidence>
<comment type="similarity">
    <text evidence="2">Belongs to the Toll-like receptor family.</text>
</comment>
<evidence type="ECO:0000256" key="5">
    <source>
        <dbReference type="ARBA" id="ARBA00022729"/>
    </source>
</evidence>
<keyword evidence="8 11" id="KW-0472">Membrane</keyword>
<evidence type="ECO:0000256" key="6">
    <source>
        <dbReference type="ARBA" id="ARBA00022737"/>
    </source>
</evidence>
<dbReference type="InterPro" id="IPR001611">
    <property type="entry name" value="Leu-rich_rpt"/>
</dbReference>
<dbReference type="SUPFAM" id="SSF52058">
    <property type="entry name" value="L domain-like"/>
    <property type="match status" value="2"/>
</dbReference>
<dbReference type="InterPro" id="IPR035897">
    <property type="entry name" value="Toll_tir_struct_dom_sf"/>
</dbReference>
<keyword evidence="4 11" id="KW-0812">Transmembrane</keyword>
<feature type="domain" description="TIR" evidence="13">
    <location>
        <begin position="715"/>
        <end position="819"/>
    </location>
</feature>
<evidence type="ECO:0000256" key="2">
    <source>
        <dbReference type="ARBA" id="ARBA00009634"/>
    </source>
</evidence>
<reference evidence="14 15" key="1">
    <citation type="submission" date="2020-06" db="EMBL/GenBank/DDBJ databases">
        <authorList>
            <person name="Li R."/>
            <person name="Bekaert M."/>
        </authorList>
    </citation>
    <scope>NUCLEOTIDE SEQUENCE [LARGE SCALE GENOMIC DNA]</scope>
    <source>
        <strain evidence="15">wild</strain>
    </source>
</reference>
<comment type="subcellular location">
    <subcellularLocation>
        <location evidence="1">Membrane</location>
        <topology evidence="1">Single-pass type I membrane protein</topology>
    </subcellularLocation>
</comment>
<dbReference type="InterPro" id="IPR000157">
    <property type="entry name" value="TIR_dom"/>
</dbReference>
<evidence type="ECO:0000256" key="8">
    <source>
        <dbReference type="ARBA" id="ARBA00023136"/>
    </source>
</evidence>
<dbReference type="EMBL" id="CACVKT020002760">
    <property type="protein sequence ID" value="CAC5379929.1"/>
    <property type="molecule type" value="Genomic_DNA"/>
</dbReference>
<sequence length="819" mass="94780">MMWNNNLSYSLFAAFVLLINLKQALVHEVYEWKACCFASSCLCKNISVSEQLIADCSGKHLLRIPRLQNNIQELSLRNNNISTIQDGIFVGNSLLTTLDLSFNRISQIRTNSFKGLTNLLSLNLSNNDLKYENRSFEYSAFYFVENLKNLNLKRNANTSFLPDLWKLRSLESLSIDYVSDSISIFNEKFANLKNLTSVDLSGFTGNCKMTILTEKTFLFLSQITHLNLSKCKIQHIFKGTFTLLTNLLELDVSLNTCLRFETLESITTDLQHSAIKNLKVNYIHGIFGMPTILKTSHIWNLKNTSLVRFEAAGNLIQRIEYGALKYLPKSLESADMRDNVFSIGKYMPDLRSLPITSLDISNIRSSHNVLTSYIEHCDSPNDTVIIDSENNWLFQQLQYLEMWKSLKYGFPVPRGLKTVSLRSSNLKYEIPNFIFIKNQLEIISVSDNVLHTWTGPITNVKSLKFLDLSSNFCSNVSKKFFSPDFVNLRYLLLQNNLLGLILPTDVGGEIFQNLRDVVYINLSKNRITNIPNLLFQKQLNLERLDLSENMIEEINFKLSHIKKLTSLNLRNNRISTLSQYAMNELDSIAKINKNLTIDLAENNLVCNCDSQTFVEWIIYTPTILHHREEYECKTSQNTISLLRNPSEVYETIQKECMSYEGLIIGLTTGILIFIFILCGGIVYRYRWKLRYLYYMVKVKWHDPESKSVNKDERLYMYDAFVSYANEDHTFVHNTLLHKLEKNGGVQLCLHRRNFLPGNDIATNITSAIHNSRKTIVIMSSNYLASYWCMFEYNMSKMESIYERNCENILFLVFYEQNFC</sequence>
<dbReference type="Pfam" id="PF13855">
    <property type="entry name" value="LRR_8"/>
    <property type="match status" value="2"/>
</dbReference>
<accession>A0A6J8BBE7</accession>
<evidence type="ECO:0000256" key="4">
    <source>
        <dbReference type="ARBA" id="ARBA00022692"/>
    </source>
</evidence>
<dbReference type="Gene3D" id="3.40.50.10140">
    <property type="entry name" value="Toll/interleukin-1 receptor homology (TIR) domain"/>
    <property type="match status" value="1"/>
</dbReference>
<dbReference type="SMART" id="SM00369">
    <property type="entry name" value="LRR_TYP"/>
    <property type="match status" value="8"/>
</dbReference>
<evidence type="ECO:0000256" key="7">
    <source>
        <dbReference type="ARBA" id="ARBA00022989"/>
    </source>
</evidence>
<evidence type="ECO:0000256" key="1">
    <source>
        <dbReference type="ARBA" id="ARBA00004479"/>
    </source>
</evidence>
<feature type="chain" id="PRO_5027021277" description="TIR domain-containing protein" evidence="12">
    <location>
        <begin position="27"/>
        <end position="819"/>
    </location>
</feature>
<dbReference type="GO" id="GO:0005886">
    <property type="term" value="C:plasma membrane"/>
    <property type="evidence" value="ECO:0007669"/>
    <property type="project" value="TreeGrafter"/>
</dbReference>
<dbReference type="AlphaFoldDB" id="A0A6J8BBE7"/>
<dbReference type="PANTHER" id="PTHR24365:SF530">
    <property type="entry name" value="MSTPROX-RELATED"/>
    <property type="match status" value="1"/>
</dbReference>
<dbReference type="InterPro" id="IPR017241">
    <property type="entry name" value="Toll-like_receptor"/>
</dbReference>
<keyword evidence="5 12" id="KW-0732">Signal</keyword>
<dbReference type="Gene3D" id="3.80.10.10">
    <property type="entry name" value="Ribonuclease Inhibitor"/>
    <property type="match status" value="4"/>
</dbReference>
<evidence type="ECO:0000256" key="9">
    <source>
        <dbReference type="ARBA" id="ARBA00023170"/>
    </source>
</evidence>
<keyword evidence="9" id="KW-0675">Receptor</keyword>
<organism evidence="14 15">
    <name type="scientific">Mytilus coruscus</name>
    <name type="common">Sea mussel</name>
    <dbReference type="NCBI Taxonomy" id="42192"/>
    <lineage>
        <taxon>Eukaryota</taxon>
        <taxon>Metazoa</taxon>
        <taxon>Spiralia</taxon>
        <taxon>Lophotrochozoa</taxon>
        <taxon>Mollusca</taxon>
        <taxon>Bivalvia</taxon>
        <taxon>Autobranchia</taxon>
        <taxon>Pteriomorphia</taxon>
        <taxon>Mytilida</taxon>
        <taxon>Mytiloidea</taxon>
        <taxon>Mytilidae</taxon>
        <taxon>Mytilinae</taxon>
        <taxon>Mytilus</taxon>
    </lineage>
</organism>
<keyword evidence="3" id="KW-0433">Leucine-rich repeat</keyword>
<evidence type="ECO:0000313" key="14">
    <source>
        <dbReference type="EMBL" id="CAC5379929.1"/>
    </source>
</evidence>
<gene>
    <name evidence="14" type="ORF">MCOR_15931</name>
</gene>
<dbReference type="GO" id="GO:0006955">
    <property type="term" value="P:immune response"/>
    <property type="evidence" value="ECO:0007669"/>
    <property type="project" value="InterPro"/>
</dbReference>
<dbReference type="GO" id="GO:0004888">
    <property type="term" value="F:transmembrane signaling receptor activity"/>
    <property type="evidence" value="ECO:0007669"/>
    <property type="project" value="InterPro"/>
</dbReference>
<keyword evidence="10" id="KW-0325">Glycoprotein</keyword>
<dbReference type="InterPro" id="IPR032675">
    <property type="entry name" value="LRR_dom_sf"/>
</dbReference>
<dbReference type="SUPFAM" id="SSF52200">
    <property type="entry name" value="Toll/Interleukin receptor TIR domain"/>
    <property type="match status" value="1"/>
</dbReference>
<dbReference type="Proteomes" id="UP000507470">
    <property type="component" value="Unassembled WGS sequence"/>
</dbReference>
<dbReference type="PROSITE" id="PS51450">
    <property type="entry name" value="LRR"/>
    <property type="match status" value="5"/>
</dbReference>
<dbReference type="SMART" id="SM00255">
    <property type="entry name" value="TIR"/>
    <property type="match status" value="1"/>
</dbReference>
<dbReference type="PROSITE" id="PS50104">
    <property type="entry name" value="TIR"/>
    <property type="match status" value="1"/>
</dbReference>
<feature type="signal peptide" evidence="12">
    <location>
        <begin position="1"/>
        <end position="26"/>
    </location>
</feature>
<proteinExistence type="inferred from homology"/>
<dbReference type="PANTHER" id="PTHR24365">
    <property type="entry name" value="TOLL-LIKE RECEPTOR"/>
    <property type="match status" value="1"/>
</dbReference>
<keyword evidence="15" id="KW-1185">Reference proteome</keyword>
<keyword evidence="7 11" id="KW-1133">Transmembrane helix</keyword>
<name>A0A6J8BBE7_MYTCO</name>
<evidence type="ECO:0000313" key="15">
    <source>
        <dbReference type="Proteomes" id="UP000507470"/>
    </source>
</evidence>
<dbReference type="OrthoDB" id="660555at2759"/>
<feature type="transmembrane region" description="Helical" evidence="11">
    <location>
        <begin position="662"/>
        <end position="685"/>
    </location>
</feature>
<protein>
    <recommendedName>
        <fullName evidence="13">TIR domain-containing protein</fullName>
    </recommendedName>
</protein>
<dbReference type="Pfam" id="PF01582">
    <property type="entry name" value="TIR"/>
    <property type="match status" value="1"/>
</dbReference>
<evidence type="ECO:0000256" key="12">
    <source>
        <dbReference type="SAM" id="SignalP"/>
    </source>
</evidence>
<dbReference type="GO" id="GO:0002224">
    <property type="term" value="P:toll-like receptor signaling pathway"/>
    <property type="evidence" value="ECO:0007669"/>
    <property type="project" value="InterPro"/>
</dbReference>
<keyword evidence="6" id="KW-0677">Repeat</keyword>
<dbReference type="PIRSF" id="PIRSF037595">
    <property type="entry name" value="Toll-like_receptor"/>
    <property type="match status" value="1"/>
</dbReference>